<evidence type="ECO:0000313" key="2">
    <source>
        <dbReference type="Proteomes" id="UP000067626"/>
    </source>
</evidence>
<dbReference type="Proteomes" id="UP000067626">
    <property type="component" value="Chromosome"/>
</dbReference>
<dbReference type="GO" id="GO:0003824">
    <property type="term" value="F:catalytic activity"/>
    <property type="evidence" value="ECO:0007669"/>
    <property type="project" value="UniProtKB-ARBA"/>
</dbReference>
<keyword evidence="2" id="KW-1185">Reference proteome</keyword>
<dbReference type="Pfam" id="PF00378">
    <property type="entry name" value="ECH_1"/>
    <property type="match status" value="1"/>
</dbReference>
<dbReference type="InterPro" id="IPR001753">
    <property type="entry name" value="Enoyl-CoA_hydra/iso"/>
</dbReference>
<dbReference type="PANTHER" id="PTHR43459:SF1">
    <property type="entry name" value="EG:BACN32G11.4 PROTEIN"/>
    <property type="match status" value="1"/>
</dbReference>
<dbReference type="PANTHER" id="PTHR43459">
    <property type="entry name" value="ENOYL-COA HYDRATASE"/>
    <property type="match status" value="1"/>
</dbReference>
<dbReference type="KEGG" id="ccro:CMC5_032090"/>
<dbReference type="InterPro" id="IPR029045">
    <property type="entry name" value="ClpP/crotonase-like_dom_sf"/>
</dbReference>
<sequence length="262" mass="27254">MSEDVLIVSRDGAVATLTMNRPRAKNALNKALLEALAAGLRSVAEDPAVRAIVLTGAGGAFCAGADLKAAFSENPNFVDQLDATLDVYHSLIRTIAAAPKPVVAAVDGPAVGFGCDLALACDLRIASNEAYFQEKFVKIGLMPDGGGTFWLPRLVGLARAMEIMMLGEAIPAARALEFGLVNRVVAPSELSASAHVLAQSLASGPPLALAGMKRATREALGGGLESALAAEKQGQLACLRSNDCLEGVAAWMQKRDPEFQGR</sequence>
<dbReference type="PATRIC" id="fig|52.7.peg.3525"/>
<dbReference type="AlphaFoldDB" id="A0A0K1EEG2"/>
<dbReference type="EMBL" id="CP012159">
    <property type="protein sequence ID" value="AKT39062.1"/>
    <property type="molecule type" value="Genomic_DNA"/>
</dbReference>
<dbReference type="CDD" id="cd06558">
    <property type="entry name" value="crotonase-like"/>
    <property type="match status" value="1"/>
</dbReference>
<evidence type="ECO:0000313" key="1">
    <source>
        <dbReference type="EMBL" id="AKT39062.1"/>
    </source>
</evidence>
<protein>
    <submittedName>
        <fullName evidence="1">Enoyl-CoA hydratase</fullName>
    </submittedName>
</protein>
<dbReference type="Gene3D" id="3.90.226.10">
    <property type="entry name" value="2-enoyl-CoA Hydratase, Chain A, domain 1"/>
    <property type="match status" value="1"/>
</dbReference>
<proteinExistence type="predicted"/>
<reference evidence="1 2" key="1">
    <citation type="submission" date="2015-07" db="EMBL/GenBank/DDBJ databases">
        <title>Genome analysis of myxobacterium Chondromyces crocatus Cm c5 reveals a high potential for natural compound synthesis and the genetic basis for the loss of fruiting body formation.</title>
        <authorList>
            <person name="Zaburannyi N."/>
            <person name="Bunk B."/>
            <person name="Maier J."/>
            <person name="Overmann J."/>
            <person name="Mueller R."/>
        </authorList>
    </citation>
    <scope>NUCLEOTIDE SEQUENCE [LARGE SCALE GENOMIC DNA]</scope>
    <source>
        <strain evidence="1 2">Cm c5</strain>
    </source>
</reference>
<organism evidence="1 2">
    <name type="scientific">Chondromyces crocatus</name>
    <dbReference type="NCBI Taxonomy" id="52"/>
    <lineage>
        <taxon>Bacteria</taxon>
        <taxon>Pseudomonadati</taxon>
        <taxon>Myxococcota</taxon>
        <taxon>Polyangia</taxon>
        <taxon>Polyangiales</taxon>
        <taxon>Polyangiaceae</taxon>
        <taxon>Chondromyces</taxon>
    </lineage>
</organism>
<dbReference type="RefSeq" id="WP_050431210.1">
    <property type="nucleotide sequence ID" value="NZ_CP012159.1"/>
</dbReference>
<dbReference type="SUPFAM" id="SSF52096">
    <property type="entry name" value="ClpP/crotonase"/>
    <property type="match status" value="1"/>
</dbReference>
<accession>A0A0K1EEG2</accession>
<name>A0A0K1EEG2_CHOCO</name>
<dbReference type="OrthoDB" id="5365311at2"/>
<gene>
    <name evidence="1" type="primary">paaG</name>
    <name evidence="1" type="ORF">CMC5_032090</name>
</gene>
<dbReference type="STRING" id="52.CMC5_032090"/>